<protein>
    <recommendedName>
        <fullName evidence="3">Protein kinase domain-containing protein</fullName>
    </recommendedName>
</protein>
<organism evidence="1 2">
    <name type="scientific">Wuchereria bancrofti</name>
    <dbReference type="NCBI Taxonomy" id="6293"/>
    <lineage>
        <taxon>Eukaryota</taxon>
        <taxon>Metazoa</taxon>
        <taxon>Ecdysozoa</taxon>
        <taxon>Nematoda</taxon>
        <taxon>Chromadorea</taxon>
        <taxon>Rhabditida</taxon>
        <taxon>Spirurina</taxon>
        <taxon>Spiruromorpha</taxon>
        <taxon>Filarioidea</taxon>
        <taxon>Onchocercidae</taxon>
        <taxon>Wuchereria</taxon>
    </lineage>
</organism>
<reference evidence="1" key="2">
    <citation type="journal article" date="2016" name="Mol. Ecol.">
        <title>Population genomics of the filarial nematode parasite Wuchereria bancrofti from mosquitoes.</title>
        <authorList>
            <person name="Small S.T."/>
            <person name="Reimer L.J."/>
            <person name="Tisch D.J."/>
            <person name="King C.L."/>
            <person name="Christensen B.M."/>
            <person name="Siba P.M."/>
            <person name="Kazura J.W."/>
            <person name="Serre D."/>
            <person name="Zimmerman P.A."/>
        </authorList>
    </citation>
    <scope>NUCLEOTIDE SEQUENCE</scope>
    <source>
        <strain evidence="1">pt0022</strain>
    </source>
</reference>
<name>A0AAF5Q6H1_WUCBA</name>
<dbReference type="Proteomes" id="UP000093561">
    <property type="component" value="Unassembled WGS sequence"/>
</dbReference>
<reference evidence="1" key="1">
    <citation type="submission" date="2015-03" db="EMBL/GenBank/DDBJ databases">
        <title>Wuchereria bancrofti Genome Sequencing Papua New Guinea Strain.</title>
        <authorList>
            <person name="Small S.T."/>
            <person name="Serre D."/>
            <person name="Zimmerman P.A."/>
        </authorList>
    </citation>
    <scope>NUCLEOTIDE SEQUENCE [LARGE SCALE GENOMIC DNA]</scope>
    <source>
        <strain evidence="1">pt0022</strain>
    </source>
</reference>
<evidence type="ECO:0000313" key="1">
    <source>
        <dbReference type="Proteomes" id="UP000093561"/>
    </source>
</evidence>
<accession>A0AAF5Q6H1</accession>
<dbReference type="SUPFAM" id="SSF56112">
    <property type="entry name" value="Protein kinase-like (PK-like)"/>
    <property type="match status" value="1"/>
</dbReference>
<dbReference type="AlphaFoldDB" id="A0AAF5Q6H1"/>
<dbReference type="WBParaSite" id="mrna-Wban_10796">
    <property type="protein sequence ID" value="mrna-Wban_10796"/>
    <property type="gene ID" value="Wban_10796"/>
</dbReference>
<dbReference type="InterPro" id="IPR011009">
    <property type="entry name" value="Kinase-like_dom_sf"/>
</dbReference>
<evidence type="ECO:0000313" key="2">
    <source>
        <dbReference type="WBParaSite" id="mrna-Wban_10796"/>
    </source>
</evidence>
<reference evidence="2" key="3">
    <citation type="submission" date="2024-02" db="UniProtKB">
        <authorList>
            <consortium name="WormBaseParasite"/>
        </authorList>
    </citation>
    <scope>IDENTIFICATION</scope>
    <source>
        <strain evidence="2">pt0022</strain>
    </source>
</reference>
<evidence type="ECO:0008006" key="3">
    <source>
        <dbReference type="Google" id="ProtNLM"/>
    </source>
</evidence>
<proteinExistence type="predicted"/>
<dbReference type="Gene3D" id="1.10.510.10">
    <property type="entry name" value="Transferase(Phosphotransferase) domain 1"/>
    <property type="match status" value="1"/>
</dbReference>
<sequence>MPDNIDITKAVTFRIELELQALSRLIHDNIVKFYEQFRGNGAQYISSWSAANIGHCEIMLNKMEDCLIFQKLAAFDIARTVLGTPGQVYNRHYNQKVDVYSLGVHLMLTGYDPPRDCEVNPFKETISLEGCYSHSKYDGSK</sequence>